<evidence type="ECO:0000256" key="10">
    <source>
        <dbReference type="ARBA" id="ARBA00030772"/>
    </source>
</evidence>
<evidence type="ECO:0000313" key="12">
    <source>
        <dbReference type="Proteomes" id="UP000044377"/>
    </source>
</evidence>
<proteinExistence type="inferred from homology"/>
<dbReference type="STRING" id="1109412.BN1221_03905"/>
<evidence type="ECO:0000256" key="9">
    <source>
        <dbReference type="ARBA" id="ARBA00023136"/>
    </source>
</evidence>
<evidence type="ECO:0000256" key="7">
    <source>
        <dbReference type="ARBA" id="ARBA00022692"/>
    </source>
</evidence>
<name>A0A0G4K0A2_9GAMM</name>
<reference evidence="12" key="1">
    <citation type="submission" date="2015-01" db="EMBL/GenBank/DDBJ databases">
        <authorList>
            <person name="Paterson Steve"/>
        </authorList>
    </citation>
    <scope>NUCLEOTIDE SEQUENCE [LARGE SCALE GENOMIC DNA]</scope>
    <source>
        <strain evidence="12">OBR1</strain>
    </source>
</reference>
<dbReference type="RefSeq" id="WP_048638674.1">
    <property type="nucleotide sequence ID" value="NZ_CGIG01000001.1"/>
</dbReference>
<keyword evidence="4" id="KW-0813">Transport</keyword>
<organism evidence="11 12">
    <name type="scientific">Brenneria goodwinii</name>
    <dbReference type="NCBI Taxonomy" id="1109412"/>
    <lineage>
        <taxon>Bacteria</taxon>
        <taxon>Pseudomonadati</taxon>
        <taxon>Pseudomonadota</taxon>
        <taxon>Gammaproteobacteria</taxon>
        <taxon>Enterobacterales</taxon>
        <taxon>Pectobacteriaceae</taxon>
        <taxon>Brenneria</taxon>
    </lineage>
</organism>
<evidence type="ECO:0000313" key="11">
    <source>
        <dbReference type="EMBL" id="CPR19695.1"/>
    </source>
</evidence>
<evidence type="ECO:0000256" key="2">
    <source>
        <dbReference type="ARBA" id="ARBA00007208"/>
    </source>
</evidence>
<comment type="subcellular location">
    <subcellularLocation>
        <location evidence="1">Cell inner membrane</location>
    </subcellularLocation>
</comment>
<keyword evidence="7" id="KW-0812">Transmembrane</keyword>
<evidence type="ECO:0000256" key="5">
    <source>
        <dbReference type="ARBA" id="ARBA00022475"/>
    </source>
</evidence>
<evidence type="ECO:0000256" key="3">
    <source>
        <dbReference type="ARBA" id="ARBA00021563"/>
    </source>
</evidence>
<accession>A0A0G4K0A2</accession>
<evidence type="ECO:0000256" key="4">
    <source>
        <dbReference type="ARBA" id="ARBA00022448"/>
    </source>
</evidence>
<evidence type="ECO:0000256" key="6">
    <source>
        <dbReference type="ARBA" id="ARBA00022519"/>
    </source>
</evidence>
<dbReference type="OrthoDB" id="6118198at2"/>
<keyword evidence="6" id="KW-0997">Cell inner membrane</keyword>
<protein>
    <recommendedName>
        <fullName evidence="3">Type II secretion system protein N</fullName>
    </recommendedName>
    <alternativeName>
        <fullName evidence="10">General secretion pathway protein N</fullName>
    </alternativeName>
</protein>
<evidence type="ECO:0000256" key="8">
    <source>
        <dbReference type="ARBA" id="ARBA00022927"/>
    </source>
</evidence>
<dbReference type="Pfam" id="PF01203">
    <property type="entry name" value="T2SSN"/>
    <property type="match status" value="1"/>
</dbReference>
<keyword evidence="5" id="KW-1003">Cell membrane</keyword>
<dbReference type="InterPro" id="IPR022792">
    <property type="entry name" value="T2SS_protein-GspN"/>
</dbReference>
<comment type="similarity">
    <text evidence="2">Belongs to the GSP N family.</text>
</comment>
<dbReference type="GO" id="GO:0005886">
    <property type="term" value="C:plasma membrane"/>
    <property type="evidence" value="ECO:0007669"/>
    <property type="project" value="UniProtKB-SubCell"/>
</dbReference>
<evidence type="ECO:0000256" key="1">
    <source>
        <dbReference type="ARBA" id="ARBA00004533"/>
    </source>
</evidence>
<dbReference type="Proteomes" id="UP000044377">
    <property type="component" value="Unassembled WGS sequence"/>
</dbReference>
<keyword evidence="12" id="KW-1185">Reference proteome</keyword>
<dbReference type="EMBL" id="CGIG01000001">
    <property type="protein sequence ID" value="CPR19695.1"/>
    <property type="molecule type" value="Genomic_DNA"/>
</dbReference>
<dbReference type="GO" id="GO:0015628">
    <property type="term" value="P:protein secretion by the type II secretion system"/>
    <property type="evidence" value="ECO:0007669"/>
    <property type="project" value="InterPro"/>
</dbReference>
<keyword evidence="8" id="KW-0653">Protein transport</keyword>
<sequence length="248" mass="27205">MRANVRLGAAFMLIYLLFLIIQLPARLLISRLPADISAAQATGTLWQGELQQVRWRTHSVGNVSWRIGLSALMPALHLRVQNPDGISAQGKVRGGRTLQFEQWQLSAPAGYVLSHLPLSVPLSATGRLQLQVQRAAFTRFRCDALVATLSWRDASLISPLGGVELANPLATLGCRQGNIDAQVRQKSTHMQLSGRGSLTPSGQYRFAGRLTREDGLPAGLKQLLAAQRNLNERGEMELKVEGRLKPVF</sequence>
<dbReference type="GO" id="GO:0015627">
    <property type="term" value="C:type II protein secretion system complex"/>
    <property type="evidence" value="ECO:0007669"/>
    <property type="project" value="InterPro"/>
</dbReference>
<keyword evidence="9" id="KW-0472">Membrane</keyword>
<gene>
    <name evidence="11" type="ORF">BN1221_03905</name>
</gene>
<dbReference type="AlphaFoldDB" id="A0A0G4K0A2"/>